<dbReference type="AlphaFoldDB" id="A0A561U1M5"/>
<dbReference type="RefSeq" id="WP_145742897.1">
    <property type="nucleotide sequence ID" value="NZ_VIWX01000005.1"/>
</dbReference>
<name>A0A561U1M5_9PSEU</name>
<comment type="caution">
    <text evidence="1">The sequence shown here is derived from an EMBL/GenBank/DDBJ whole genome shotgun (WGS) entry which is preliminary data.</text>
</comment>
<accession>A0A561U1M5</accession>
<organism evidence="1 2">
    <name type="scientific">Saccharopolyspora dendranthemae</name>
    <dbReference type="NCBI Taxonomy" id="1181886"/>
    <lineage>
        <taxon>Bacteria</taxon>
        <taxon>Bacillati</taxon>
        <taxon>Actinomycetota</taxon>
        <taxon>Actinomycetes</taxon>
        <taxon>Pseudonocardiales</taxon>
        <taxon>Pseudonocardiaceae</taxon>
        <taxon>Saccharopolyspora</taxon>
    </lineage>
</organism>
<dbReference type="Proteomes" id="UP000316184">
    <property type="component" value="Unassembled WGS sequence"/>
</dbReference>
<proteinExistence type="predicted"/>
<evidence type="ECO:0000313" key="2">
    <source>
        <dbReference type="Proteomes" id="UP000316184"/>
    </source>
</evidence>
<evidence type="ECO:0000313" key="1">
    <source>
        <dbReference type="EMBL" id="TWF93264.1"/>
    </source>
</evidence>
<protein>
    <submittedName>
        <fullName evidence="1">Uncharacterized protein</fullName>
    </submittedName>
</protein>
<keyword evidence="2" id="KW-1185">Reference proteome</keyword>
<dbReference type="EMBL" id="VIWX01000005">
    <property type="protein sequence ID" value="TWF93264.1"/>
    <property type="molecule type" value="Genomic_DNA"/>
</dbReference>
<sequence>MPALNTCAHHQQRLLSGLPGLSPVSRRETAEKLFQHSAWVQRKPGAMWDVVPAPSASPR</sequence>
<reference evidence="1 2" key="1">
    <citation type="submission" date="2019-06" db="EMBL/GenBank/DDBJ databases">
        <title>Sequencing the genomes of 1000 actinobacteria strains.</title>
        <authorList>
            <person name="Klenk H.-P."/>
        </authorList>
    </citation>
    <scope>NUCLEOTIDE SEQUENCE [LARGE SCALE GENOMIC DNA]</scope>
    <source>
        <strain evidence="1 2">DSM 46699</strain>
    </source>
</reference>
<gene>
    <name evidence="1" type="ORF">FHU35_15104</name>
</gene>